<dbReference type="InterPro" id="IPR021949">
    <property type="entry name" value="DUF3566_TM"/>
</dbReference>
<dbReference type="RefSeq" id="WP_246092277.1">
    <property type="nucleotide sequence ID" value="NZ_BAABCI010000039.1"/>
</dbReference>
<evidence type="ECO:0000313" key="4">
    <source>
        <dbReference type="EMBL" id="TQJ13030.1"/>
    </source>
</evidence>
<reference evidence="4 5" key="1">
    <citation type="submission" date="2019-06" db="EMBL/GenBank/DDBJ databases">
        <title>Sequencing the genomes of 1000 actinobacteria strains.</title>
        <authorList>
            <person name="Klenk H.-P."/>
        </authorList>
    </citation>
    <scope>NUCLEOTIDE SEQUENCE [LARGE SCALE GENOMIC DNA]</scope>
    <source>
        <strain evidence="4 5">DSM 19828</strain>
    </source>
</reference>
<dbReference type="Proteomes" id="UP000320806">
    <property type="component" value="Unassembled WGS sequence"/>
</dbReference>
<keyword evidence="2" id="KW-0472">Membrane</keyword>
<proteinExistence type="predicted"/>
<sequence>MSTPTGGRRTTPADAAKRLPAGSRSEERGTGQRRPAAAGQRPAQRPGQRPAAAGRPAQRPGRATPRRVRLTVSRIDPFSVFKISFLLSVAIGIATVVMVGVLWTVLAGMGVFDNLNELLRTLDSEGSNFDLMDYIGFGKVLSLSVLIGVIDVILMTAIATLMAFLYNICASLVGGLQLTLTDD</sequence>
<feature type="transmembrane region" description="Helical" evidence="2">
    <location>
        <begin position="83"/>
        <end position="111"/>
    </location>
</feature>
<dbReference type="Pfam" id="PF12089">
    <property type="entry name" value="DUF3566"/>
    <property type="match status" value="1"/>
</dbReference>
<organism evidence="4 5">
    <name type="scientific">Yimella lutea</name>
    <dbReference type="NCBI Taxonomy" id="587872"/>
    <lineage>
        <taxon>Bacteria</taxon>
        <taxon>Bacillati</taxon>
        <taxon>Actinomycetota</taxon>
        <taxon>Actinomycetes</taxon>
        <taxon>Micrococcales</taxon>
        <taxon>Dermacoccaceae</taxon>
        <taxon>Yimella</taxon>
    </lineage>
</organism>
<keyword evidence="2" id="KW-1133">Transmembrane helix</keyword>
<comment type="caution">
    <text evidence="4">The sequence shown here is derived from an EMBL/GenBank/DDBJ whole genome shotgun (WGS) entry which is preliminary data.</text>
</comment>
<feature type="transmembrane region" description="Helical" evidence="2">
    <location>
        <begin position="131"/>
        <end position="154"/>
    </location>
</feature>
<gene>
    <name evidence="4" type="ORF">FB459_0417</name>
</gene>
<evidence type="ECO:0000313" key="5">
    <source>
        <dbReference type="Proteomes" id="UP000320806"/>
    </source>
</evidence>
<keyword evidence="2 4" id="KW-0812">Transmembrane</keyword>
<evidence type="ECO:0000256" key="2">
    <source>
        <dbReference type="SAM" id="Phobius"/>
    </source>
</evidence>
<feature type="domain" description="DUF3566" evidence="3">
    <location>
        <begin position="65"/>
        <end position="182"/>
    </location>
</feature>
<feature type="region of interest" description="Disordered" evidence="1">
    <location>
        <begin position="1"/>
        <end position="66"/>
    </location>
</feature>
<evidence type="ECO:0000256" key="1">
    <source>
        <dbReference type="SAM" id="MobiDB-lite"/>
    </source>
</evidence>
<name>A0A542ECJ5_9MICO</name>
<protein>
    <submittedName>
        <fullName evidence="4">Transmembrane protein DUF3566</fullName>
    </submittedName>
</protein>
<evidence type="ECO:0000259" key="3">
    <source>
        <dbReference type="Pfam" id="PF12089"/>
    </source>
</evidence>
<keyword evidence="5" id="KW-1185">Reference proteome</keyword>
<accession>A0A542ECJ5</accession>
<dbReference type="AlphaFoldDB" id="A0A542ECJ5"/>
<dbReference type="EMBL" id="VFMO01000001">
    <property type="protein sequence ID" value="TQJ13030.1"/>
    <property type="molecule type" value="Genomic_DNA"/>
</dbReference>
<feature type="compositionally biased region" description="Low complexity" evidence="1">
    <location>
        <begin position="32"/>
        <end position="63"/>
    </location>
</feature>